<dbReference type="EMBL" id="CP001698">
    <property type="protein sequence ID" value="ADN01382.1"/>
    <property type="molecule type" value="Genomic_DNA"/>
</dbReference>
<evidence type="ECO:0000313" key="1">
    <source>
        <dbReference type="EMBL" id="ADN01382.1"/>
    </source>
</evidence>
<evidence type="ECO:0000313" key="2">
    <source>
        <dbReference type="Proteomes" id="UP000001296"/>
    </source>
</evidence>
<reference evidence="1 2" key="2">
    <citation type="journal article" date="2010" name="J. Bacteriol.">
        <title>Genome sequence of the polysaccharide-degrading, thermophilic anaerobe Spirochaeta thermophila DSM 6192.</title>
        <authorList>
            <person name="Angelov A."/>
            <person name="Liebl S."/>
            <person name="Ballschmiter M."/>
            <person name="Bomeke M."/>
            <person name="Lehmann R."/>
            <person name="Liesegang H."/>
            <person name="Daniel R."/>
            <person name="Liebl W."/>
        </authorList>
    </citation>
    <scope>NUCLEOTIDE SEQUENCE [LARGE SCALE GENOMIC DNA]</scope>
    <source>
        <strain evidence="2">ATCC 49972 / DSM 6192 / RI 19.B1</strain>
    </source>
</reference>
<dbReference type="Proteomes" id="UP000001296">
    <property type="component" value="Chromosome"/>
</dbReference>
<dbReference type="HOGENOM" id="CLU_3367406_0_0_12"/>
<gene>
    <name evidence="1" type="ordered locus">STHERM_c04100</name>
</gene>
<reference key="1">
    <citation type="submission" date="2009-08" db="EMBL/GenBank/DDBJ databases">
        <title>The genome sequence of Spirochaeta thermophila DSM6192.</title>
        <authorList>
            <person name="Angelov A."/>
            <person name="Mientus M."/>
            <person name="Wittenberg S."/>
            <person name="Lehmann R."/>
            <person name="Liesegang H."/>
            <person name="Daniel R."/>
            <person name="Liebl W."/>
        </authorList>
    </citation>
    <scope>NUCLEOTIDE SEQUENCE</scope>
    <source>
        <strain>DSM 6192</strain>
    </source>
</reference>
<accession>E0RPR8</accession>
<name>E0RPR8_WINT6</name>
<dbReference type="KEGG" id="sta:STHERM_c04100"/>
<proteinExistence type="predicted"/>
<dbReference type="PaxDb" id="665571-STHERM_c04100"/>
<dbReference type="AlphaFoldDB" id="E0RPR8"/>
<sequence length="35" mass="3991">MIVYTKFCVKTGVLDGKNALHLLYLILISHERDEG</sequence>
<organism evidence="1 2">
    <name type="scientific">Winmispira thermophila (strain ATCC 49972 / DSM 6192 / RI 19.B1)</name>
    <name type="common">Spirochaeta thermophila</name>
    <dbReference type="NCBI Taxonomy" id="665571"/>
    <lineage>
        <taxon>Bacteria</taxon>
        <taxon>Pseudomonadati</taxon>
        <taxon>Spirochaetota</taxon>
        <taxon>Spirochaetia</taxon>
        <taxon>Winmispirales</taxon>
        <taxon>Winmispiraceae</taxon>
        <taxon>Winmispira</taxon>
    </lineage>
</organism>
<protein>
    <submittedName>
        <fullName evidence="1">Uncharacterized protein</fullName>
    </submittedName>
</protein>